<evidence type="ECO:0000313" key="5">
    <source>
        <dbReference type="Proteomes" id="UP001432360"/>
    </source>
</evidence>
<dbReference type="EMBL" id="CP133152">
    <property type="protein sequence ID" value="WVT07165.1"/>
    <property type="molecule type" value="Genomic_DNA"/>
</dbReference>
<keyword evidence="4" id="KW-0614">Plasmid</keyword>
<dbReference type="Proteomes" id="UP001432360">
    <property type="component" value="Plasmid pSchITTGS70d"/>
</dbReference>
<dbReference type="InterPro" id="IPR027417">
    <property type="entry name" value="P-loop_NTPase"/>
</dbReference>
<dbReference type="SUPFAM" id="SSF52540">
    <property type="entry name" value="P-loop containing nucleoside triphosphate hydrolases"/>
    <property type="match status" value="1"/>
</dbReference>
<feature type="domain" description="Sulfotransferase" evidence="3">
    <location>
        <begin position="26"/>
        <end position="266"/>
    </location>
</feature>
<dbReference type="RefSeq" id="WP_331376184.1">
    <property type="nucleotide sequence ID" value="NZ_CP133152.1"/>
</dbReference>
<evidence type="ECO:0000256" key="1">
    <source>
        <dbReference type="ARBA" id="ARBA00005771"/>
    </source>
</evidence>
<evidence type="ECO:0000313" key="4">
    <source>
        <dbReference type="EMBL" id="WVT07165.1"/>
    </source>
</evidence>
<proteinExistence type="inferred from homology"/>
<dbReference type="InterPro" id="IPR000863">
    <property type="entry name" value="Sulfotransferase_dom"/>
</dbReference>
<dbReference type="Gene3D" id="3.40.50.300">
    <property type="entry name" value="P-loop containing nucleotide triphosphate hydrolases"/>
    <property type="match status" value="1"/>
</dbReference>
<evidence type="ECO:0000256" key="2">
    <source>
        <dbReference type="ARBA" id="ARBA00022679"/>
    </source>
</evidence>
<comment type="similarity">
    <text evidence="1">Belongs to the sulfotransferase 1 family.</text>
</comment>
<organism evidence="4 5">
    <name type="scientific">Sinorhizobium chiapasense</name>
    <dbReference type="NCBI Taxonomy" id="501572"/>
    <lineage>
        <taxon>Bacteria</taxon>
        <taxon>Pseudomonadati</taxon>
        <taxon>Pseudomonadota</taxon>
        <taxon>Alphaproteobacteria</taxon>
        <taxon>Hyphomicrobiales</taxon>
        <taxon>Rhizobiaceae</taxon>
        <taxon>Sinorhizobium/Ensifer group</taxon>
        <taxon>Sinorhizobium</taxon>
    </lineage>
</organism>
<keyword evidence="2" id="KW-0808">Transferase</keyword>
<reference evidence="4" key="1">
    <citation type="submission" date="2023-08" db="EMBL/GenBank/DDBJ databases">
        <title>Complete genome sequence of Sinorhizobium chiapanecum ITTG S70 isolated from Acaciella angustissima nodules in Chiapas-Mexico.</title>
        <authorList>
            <person name="Rincon-Rosales R."/>
            <person name="Rogel M.A."/>
            <person name="Rincon-Medina C.I."/>
            <person name="Guerrero G."/>
            <person name="Manzano-Gomez L.A."/>
            <person name="Lopez-Lopez A."/>
            <person name="Rincon Molina F.A."/>
            <person name="Martinez-Romero E."/>
        </authorList>
    </citation>
    <scope>NUCLEOTIDE SEQUENCE</scope>
    <source>
        <strain evidence="4">ITTG S70</strain>
        <plasmid evidence="4">pSchITTGS70d</plasmid>
    </source>
</reference>
<protein>
    <submittedName>
        <fullName evidence="4">Sulfotransferase domain-containing protein</fullName>
    </submittedName>
</protein>
<dbReference type="PANTHER" id="PTHR11783">
    <property type="entry name" value="SULFOTRANSFERASE SULT"/>
    <property type="match status" value="1"/>
</dbReference>
<dbReference type="Pfam" id="PF00685">
    <property type="entry name" value="Sulfotransfer_1"/>
    <property type="match status" value="1"/>
</dbReference>
<gene>
    <name evidence="4" type="ORF">RB548_30910</name>
</gene>
<sequence length="280" mass="32009">MANLFGRVWRLMAKRARLTAYAARADAFLVSYPKSGRTWFRYVLSHYFASVADVSEPIDLHNMFSIVPNFDLDPKRGIPAHRYADENGPVPRIFVSHLDYQASRFLRRPVIIMVRDPRDVIVSAYFHATRHKHRFQGSLSDFIVDRDQGMPAMIRYLNRWAGGLSNRAHFILSYESLSADAEEQTEAALSFLGCHVDRNALHDAVHAGRFDAMQNRERAEGIPAHEYNRNDVESLRMRKGKVGGFRDYLDEVQILEIERLCSTNLTAAGKQLIGHTGFQV</sequence>
<accession>A0ABZ2BLM3</accession>
<name>A0ABZ2BLM3_9HYPH</name>
<evidence type="ECO:0000259" key="3">
    <source>
        <dbReference type="Pfam" id="PF00685"/>
    </source>
</evidence>
<keyword evidence="5" id="KW-1185">Reference proteome</keyword>
<geneLocation type="plasmid" evidence="4 5">
    <name>pSchITTGS70d</name>
</geneLocation>